<dbReference type="AlphaFoldDB" id="A0A5M6ILV3"/>
<dbReference type="RefSeq" id="WP_150044143.1">
    <property type="nucleotide sequence ID" value="NZ_OW485601.1"/>
</dbReference>
<dbReference type="Proteomes" id="UP000325255">
    <property type="component" value="Unassembled WGS sequence"/>
</dbReference>
<sequence>MHFPHLRKAAGVALLMVTAAAPNDAVCKENVAWPDTFVARLEALAVLQTLNADLLSHDSATLTLERWCRTHRLASPARIVAERVRDVEKTPDEEQRRLLNVADADTVRYRHVRLRCGDHILSEADNWYVPGRLTAEMNRRLETTDEAFGHVVQPLHFQRRTLSADLLWRPLPEGWDMAIPEGGQAPATLQIPGQILRHRAVLVLPDGMPFSQVVETYTAAILAFGPPPSR</sequence>
<accession>A0A5M6ILV3</accession>
<reference evidence="1 2" key="1">
    <citation type="submission" date="2019-09" db="EMBL/GenBank/DDBJ databases">
        <title>Genome sequence of Rhodovastum atsumiense, a diverse member of the Acetobacteraceae family of non-sulfur purple photosynthetic bacteria.</title>
        <authorList>
            <person name="Meyer T."/>
            <person name="Kyndt J."/>
        </authorList>
    </citation>
    <scope>NUCLEOTIDE SEQUENCE [LARGE SCALE GENOMIC DNA]</scope>
    <source>
        <strain evidence="1 2">DSM 21279</strain>
    </source>
</reference>
<dbReference type="InterPro" id="IPR028978">
    <property type="entry name" value="Chorismate_lyase_/UTRA_dom_sf"/>
</dbReference>
<dbReference type="OrthoDB" id="7862147at2"/>
<evidence type="ECO:0000313" key="2">
    <source>
        <dbReference type="Proteomes" id="UP000325255"/>
    </source>
</evidence>
<comment type="caution">
    <text evidence="1">The sequence shown here is derived from an EMBL/GenBank/DDBJ whole genome shotgun (WGS) entry which is preliminary data.</text>
</comment>
<proteinExistence type="predicted"/>
<name>A0A5M6ILV3_9PROT</name>
<dbReference type="SUPFAM" id="SSF64288">
    <property type="entry name" value="Chorismate lyase-like"/>
    <property type="match status" value="1"/>
</dbReference>
<protein>
    <submittedName>
        <fullName evidence="1">Uncharacterized protein</fullName>
    </submittedName>
</protein>
<organism evidence="1 2">
    <name type="scientific">Rhodovastum atsumiense</name>
    <dbReference type="NCBI Taxonomy" id="504468"/>
    <lineage>
        <taxon>Bacteria</taxon>
        <taxon>Pseudomonadati</taxon>
        <taxon>Pseudomonadota</taxon>
        <taxon>Alphaproteobacteria</taxon>
        <taxon>Acetobacterales</taxon>
        <taxon>Acetobacteraceae</taxon>
        <taxon>Rhodovastum</taxon>
    </lineage>
</organism>
<evidence type="ECO:0000313" key="1">
    <source>
        <dbReference type="EMBL" id="KAA5609172.1"/>
    </source>
</evidence>
<dbReference type="Gene3D" id="3.40.1410.10">
    <property type="entry name" value="Chorismate lyase-like"/>
    <property type="match status" value="1"/>
</dbReference>
<keyword evidence="2" id="KW-1185">Reference proteome</keyword>
<gene>
    <name evidence="1" type="ORF">F1189_25405</name>
</gene>
<dbReference type="EMBL" id="VWPK01000057">
    <property type="protein sequence ID" value="KAA5609172.1"/>
    <property type="molecule type" value="Genomic_DNA"/>
</dbReference>